<evidence type="ECO:0000313" key="2">
    <source>
        <dbReference type="EMBL" id="PNG99016.1"/>
    </source>
</evidence>
<reference evidence="2 3" key="1">
    <citation type="journal article" date="2017" name="Mol. Biol. Evol.">
        <title>The 4-celled Tetrabaena socialis nuclear genome reveals the essential components for genetic control of cell number at the origin of multicellularity in the volvocine lineage.</title>
        <authorList>
            <person name="Featherston J."/>
            <person name="Arakaki Y."/>
            <person name="Hanschen E.R."/>
            <person name="Ferris P.J."/>
            <person name="Michod R.E."/>
            <person name="Olson B.J.S.C."/>
            <person name="Nozaki H."/>
            <person name="Durand P.M."/>
        </authorList>
    </citation>
    <scope>NUCLEOTIDE SEQUENCE [LARGE SCALE GENOMIC DNA]</scope>
    <source>
        <strain evidence="2 3">NIES-571</strain>
    </source>
</reference>
<feature type="compositionally biased region" description="Basic residues" evidence="1">
    <location>
        <begin position="189"/>
        <end position="206"/>
    </location>
</feature>
<proteinExistence type="predicted"/>
<feature type="region of interest" description="Disordered" evidence="1">
    <location>
        <begin position="1"/>
        <end position="21"/>
    </location>
</feature>
<organism evidence="2 3">
    <name type="scientific">Tetrabaena socialis</name>
    <dbReference type="NCBI Taxonomy" id="47790"/>
    <lineage>
        <taxon>Eukaryota</taxon>
        <taxon>Viridiplantae</taxon>
        <taxon>Chlorophyta</taxon>
        <taxon>core chlorophytes</taxon>
        <taxon>Chlorophyceae</taxon>
        <taxon>CS clade</taxon>
        <taxon>Chlamydomonadales</taxon>
        <taxon>Tetrabaenaceae</taxon>
        <taxon>Tetrabaena</taxon>
    </lineage>
</organism>
<feature type="compositionally biased region" description="Basic and acidic residues" evidence="1">
    <location>
        <begin position="251"/>
        <end position="265"/>
    </location>
</feature>
<accession>A0A2J7ZFH5</accession>
<feature type="non-terminal residue" evidence="2">
    <location>
        <position position="1"/>
    </location>
</feature>
<gene>
    <name evidence="2" type="ORF">TSOC_015210</name>
</gene>
<protein>
    <submittedName>
        <fullName evidence="2">Uncharacterized protein</fullName>
    </submittedName>
</protein>
<feature type="compositionally biased region" description="Basic residues" evidence="1">
    <location>
        <begin position="213"/>
        <end position="225"/>
    </location>
</feature>
<feature type="non-terminal residue" evidence="2">
    <location>
        <position position="284"/>
    </location>
</feature>
<comment type="caution">
    <text evidence="2">The sequence shown here is derived from an EMBL/GenBank/DDBJ whole genome shotgun (WGS) entry which is preliminary data.</text>
</comment>
<keyword evidence="3" id="KW-1185">Reference proteome</keyword>
<feature type="compositionally biased region" description="Low complexity" evidence="1">
    <location>
        <begin position="226"/>
        <end position="242"/>
    </location>
</feature>
<evidence type="ECO:0000256" key="1">
    <source>
        <dbReference type="SAM" id="MobiDB-lite"/>
    </source>
</evidence>
<feature type="region of interest" description="Disordered" evidence="1">
    <location>
        <begin position="171"/>
        <end position="284"/>
    </location>
</feature>
<sequence length="284" mass="31048">RCVRGGAALADGPRLSPPGPLPRPTAILALTPLLPGPTCGPPGRLRHPVRLVRRAHPRLRAPVGQAHLHHQRRAPKGGHRHRLHLGLVQDHQRGGGGHAARVAAGAHLADARGIAQGPQGAGQLHPHQVARRRVRVRLLGRLLHHLGPDHLQAPHQPLCKHFFQERRLPPGRVAAGHHGHGPQGDVLGRVRRQRHPHHRRQRRRRGERAGGGPRRRGHCERRRRQAGQAVGLRRGALLLRGRGAQRRHHGAGRDARQAAHRERGHGGRHLHLGLPAPADAGGHL</sequence>
<evidence type="ECO:0000313" key="3">
    <source>
        <dbReference type="Proteomes" id="UP000236333"/>
    </source>
</evidence>
<dbReference type="EMBL" id="PGGS01004487">
    <property type="protein sequence ID" value="PNG99016.1"/>
    <property type="molecule type" value="Genomic_DNA"/>
</dbReference>
<dbReference type="Proteomes" id="UP000236333">
    <property type="component" value="Unassembled WGS sequence"/>
</dbReference>
<dbReference type="AlphaFoldDB" id="A0A2J7ZFH5"/>
<name>A0A2J7ZFH5_9CHLO</name>